<feature type="signal peptide" evidence="11">
    <location>
        <begin position="1"/>
        <end position="30"/>
    </location>
</feature>
<feature type="transmembrane region" description="Helical" evidence="10">
    <location>
        <begin position="170"/>
        <end position="187"/>
    </location>
</feature>
<dbReference type="Proteomes" id="UP000182373">
    <property type="component" value="Chromosome"/>
</dbReference>
<feature type="transmembrane region" description="Helical" evidence="10">
    <location>
        <begin position="227"/>
        <end position="247"/>
    </location>
</feature>
<keyword evidence="6 10" id="KW-0472">Membrane</keyword>
<dbReference type="SUPFAM" id="SSF81324">
    <property type="entry name" value="Voltage-gated potassium channels"/>
    <property type="match status" value="1"/>
</dbReference>
<sequence>MTRFFPNALQRSFRSLLVPCLLLSSIMAQAGVMGVALLPATVMAADKNAADHVVINAGYFIDPPFVLPHRKNDHPAGLAIDLWDKTSQMQGWVTHYHRYETISDLLSALERGEIDVGTVGLTVSSQRMEKVIFSQPWFQTGLRMMIVKHNSTGLSRLLSELAASGHLRNYLFIFLAILIATLITAIMHRHVLKDSSPHWSSSLSGAFYDMMAMLTGNQTSSTVPERAGARIIAAIWLLCGVGIVAYVTSSITSVMTASEINQRVDNITELGSRPVSAMKGSIAMTFALDTGLHVQGYTLLADAVQKLIQGKTAAILGDSSQLDYYIQQNPAQPLIVTGATLRPENLGFVMRPGFPMRDQIDRAILKLQEDKILSQMESAYFSHP</sequence>
<dbReference type="Pfam" id="PF00497">
    <property type="entry name" value="SBP_bac_3"/>
    <property type="match status" value="1"/>
</dbReference>
<evidence type="ECO:0000259" key="12">
    <source>
        <dbReference type="SMART" id="SM00062"/>
    </source>
</evidence>
<proteinExistence type="predicted"/>
<keyword evidence="2" id="KW-0813">Transport</keyword>
<dbReference type="Gene3D" id="1.10.287.70">
    <property type="match status" value="1"/>
</dbReference>
<evidence type="ECO:0000256" key="8">
    <source>
        <dbReference type="ARBA" id="ARBA00023180"/>
    </source>
</evidence>
<gene>
    <name evidence="14" type="ORF">GbCGDNIH9_1769</name>
</gene>
<feature type="domain" description="Solute-binding protein family 3/N-terminal" evidence="12">
    <location>
        <begin position="54"/>
        <end position="384"/>
    </location>
</feature>
<keyword evidence="11" id="KW-0732">Signal</keyword>
<dbReference type="PANTHER" id="PTHR18966">
    <property type="entry name" value="IONOTROPIC GLUTAMATE RECEPTOR"/>
    <property type="match status" value="1"/>
</dbReference>
<dbReference type="InterPro" id="IPR001320">
    <property type="entry name" value="Iontro_rcpt_C"/>
</dbReference>
<dbReference type="SMART" id="SM00062">
    <property type="entry name" value="PBPb"/>
    <property type="match status" value="1"/>
</dbReference>
<reference evidence="15" key="1">
    <citation type="submission" date="2016-11" db="EMBL/GenBank/DDBJ databases">
        <title>Comparative genomic and phenotypic analysis of Granulibacter bethesdensis clinical isolates from patients with chronic granulomatous disease.</title>
        <authorList>
            <person name="Zarember K.A."/>
            <person name="Porcella S.F."/>
            <person name="Chu J."/>
            <person name="Ding L."/>
            <person name="Dahlstrom E."/>
            <person name="Barbian K."/>
            <person name="Martens C."/>
            <person name="Sykora L."/>
            <person name="Kramer S."/>
            <person name="Pettinato A.M."/>
            <person name="Hong H."/>
            <person name="Wald G."/>
            <person name="Berg L.J."/>
            <person name="Rogge L.S."/>
            <person name="Greenberg D.E."/>
            <person name="Falcone E.L."/>
            <person name="Neves J.F."/>
            <person name="Simoes M.J."/>
            <person name="Casal M."/>
            <person name="Rodriguez-Lopez F.C."/>
            <person name="Zelazny A."/>
            <person name="Gallin J.I."/>
            <person name="Holland S.M."/>
        </authorList>
    </citation>
    <scope>NUCLEOTIDE SEQUENCE [LARGE SCALE GENOMIC DNA]</scope>
    <source>
        <strain evidence="15">NIH9.1</strain>
    </source>
</reference>
<dbReference type="AlphaFoldDB" id="A0AAC9P909"/>
<evidence type="ECO:0000259" key="13">
    <source>
        <dbReference type="SMART" id="SM00079"/>
    </source>
</evidence>
<evidence type="ECO:0000256" key="10">
    <source>
        <dbReference type="SAM" id="Phobius"/>
    </source>
</evidence>
<keyword evidence="9 14" id="KW-0407">Ion channel</keyword>
<evidence type="ECO:0000256" key="11">
    <source>
        <dbReference type="SAM" id="SignalP"/>
    </source>
</evidence>
<evidence type="ECO:0000256" key="3">
    <source>
        <dbReference type="ARBA" id="ARBA00022692"/>
    </source>
</evidence>
<feature type="chain" id="PRO_5041994025" evidence="11">
    <location>
        <begin position="31"/>
        <end position="384"/>
    </location>
</feature>
<keyword evidence="4 10" id="KW-1133">Transmembrane helix</keyword>
<protein>
    <submittedName>
        <fullName evidence="14">Glutamate-gated potassium channel</fullName>
    </submittedName>
</protein>
<keyword evidence="8" id="KW-0325">Glycoprotein</keyword>
<dbReference type="SMART" id="SM00079">
    <property type="entry name" value="PBPe"/>
    <property type="match status" value="1"/>
</dbReference>
<evidence type="ECO:0000256" key="5">
    <source>
        <dbReference type="ARBA" id="ARBA00023065"/>
    </source>
</evidence>
<comment type="subcellular location">
    <subcellularLocation>
        <location evidence="1">Membrane</location>
        <topology evidence="1">Multi-pass membrane protein</topology>
    </subcellularLocation>
</comment>
<evidence type="ECO:0000313" key="14">
    <source>
        <dbReference type="EMBL" id="APH55082.1"/>
    </source>
</evidence>
<evidence type="ECO:0000256" key="9">
    <source>
        <dbReference type="ARBA" id="ARBA00023303"/>
    </source>
</evidence>
<keyword evidence="5" id="KW-0406">Ion transport</keyword>
<keyword evidence="7" id="KW-0675">Receptor</keyword>
<dbReference type="GO" id="GO:0015276">
    <property type="term" value="F:ligand-gated monoatomic ion channel activity"/>
    <property type="evidence" value="ECO:0007669"/>
    <property type="project" value="InterPro"/>
</dbReference>
<dbReference type="EMBL" id="CP018191">
    <property type="protein sequence ID" value="APH55082.1"/>
    <property type="molecule type" value="Genomic_DNA"/>
</dbReference>
<evidence type="ECO:0000256" key="6">
    <source>
        <dbReference type="ARBA" id="ARBA00023136"/>
    </source>
</evidence>
<keyword evidence="3 10" id="KW-0812">Transmembrane</keyword>
<evidence type="ECO:0000313" key="15">
    <source>
        <dbReference type="Proteomes" id="UP000182373"/>
    </source>
</evidence>
<dbReference type="GO" id="GO:0016020">
    <property type="term" value="C:membrane"/>
    <property type="evidence" value="ECO:0007669"/>
    <property type="project" value="UniProtKB-SubCell"/>
</dbReference>
<dbReference type="InterPro" id="IPR015683">
    <property type="entry name" value="Ionotropic_Glu_rcpt"/>
</dbReference>
<evidence type="ECO:0000256" key="7">
    <source>
        <dbReference type="ARBA" id="ARBA00023170"/>
    </source>
</evidence>
<feature type="domain" description="Ionotropic glutamate receptor C-terminal" evidence="13">
    <location>
        <begin position="54"/>
        <end position="383"/>
    </location>
</feature>
<evidence type="ECO:0000256" key="2">
    <source>
        <dbReference type="ARBA" id="ARBA00022448"/>
    </source>
</evidence>
<evidence type="ECO:0000256" key="4">
    <source>
        <dbReference type="ARBA" id="ARBA00022989"/>
    </source>
</evidence>
<dbReference type="Gene3D" id="3.40.190.10">
    <property type="entry name" value="Periplasmic binding protein-like II"/>
    <property type="match status" value="3"/>
</dbReference>
<dbReference type="InterPro" id="IPR001638">
    <property type="entry name" value="Solute-binding_3/MltF_N"/>
</dbReference>
<dbReference type="SUPFAM" id="SSF53850">
    <property type="entry name" value="Periplasmic binding protein-like II"/>
    <property type="match status" value="1"/>
</dbReference>
<name>A0AAC9P909_9PROT</name>
<organism evidence="14 15">
    <name type="scientific">Granulibacter bethesdensis</name>
    <dbReference type="NCBI Taxonomy" id="364410"/>
    <lineage>
        <taxon>Bacteria</taxon>
        <taxon>Pseudomonadati</taxon>
        <taxon>Pseudomonadota</taxon>
        <taxon>Alphaproteobacteria</taxon>
        <taxon>Acetobacterales</taxon>
        <taxon>Acetobacteraceae</taxon>
        <taxon>Granulibacter</taxon>
    </lineage>
</organism>
<evidence type="ECO:0000256" key="1">
    <source>
        <dbReference type="ARBA" id="ARBA00004141"/>
    </source>
</evidence>
<accession>A0AAC9P909</accession>